<dbReference type="EMBL" id="CP000482">
    <property type="protein sequence ID" value="ABK99392.1"/>
    <property type="molecule type" value="Genomic_DNA"/>
</dbReference>
<gene>
    <name evidence="8" type="ordered locus">Ppro_1780</name>
</gene>
<dbReference type="InterPro" id="IPR038078">
    <property type="entry name" value="PhoU-like_sf"/>
</dbReference>
<evidence type="ECO:0000256" key="2">
    <source>
        <dbReference type="ARBA" id="ARBA00022475"/>
    </source>
</evidence>
<keyword evidence="4 6" id="KW-1133">Transmembrane helix</keyword>
<comment type="subcellular location">
    <subcellularLocation>
        <location evidence="1">Cell membrane</location>
        <topology evidence="1">Multi-pass membrane protein</topology>
    </subcellularLocation>
</comment>
<evidence type="ECO:0000313" key="9">
    <source>
        <dbReference type="Proteomes" id="UP000006732"/>
    </source>
</evidence>
<evidence type="ECO:0000313" key="8">
    <source>
        <dbReference type="EMBL" id="ABK99392.1"/>
    </source>
</evidence>
<evidence type="ECO:0000256" key="3">
    <source>
        <dbReference type="ARBA" id="ARBA00022692"/>
    </source>
</evidence>
<dbReference type="InterPro" id="IPR026022">
    <property type="entry name" value="PhoU_dom"/>
</dbReference>
<protein>
    <submittedName>
        <fullName evidence="8">Na+/Pi-cotransporter</fullName>
    </submittedName>
</protein>
<feature type="transmembrane region" description="Helical" evidence="6">
    <location>
        <begin position="103"/>
        <end position="123"/>
    </location>
</feature>
<evidence type="ECO:0000256" key="4">
    <source>
        <dbReference type="ARBA" id="ARBA00022989"/>
    </source>
</evidence>
<keyword evidence="9" id="KW-1185">Reference proteome</keyword>
<dbReference type="Gene3D" id="1.20.58.220">
    <property type="entry name" value="Phosphate transport system protein phou homolog 2, domain 2"/>
    <property type="match status" value="1"/>
</dbReference>
<dbReference type="HOGENOM" id="CLU_025623_0_1_7"/>
<dbReference type="GO" id="GO:0044341">
    <property type="term" value="P:sodium-dependent phosphate transport"/>
    <property type="evidence" value="ECO:0007669"/>
    <property type="project" value="InterPro"/>
</dbReference>
<evidence type="ECO:0000256" key="1">
    <source>
        <dbReference type="ARBA" id="ARBA00004651"/>
    </source>
</evidence>
<dbReference type="AlphaFoldDB" id="A1APX2"/>
<dbReference type="STRING" id="338966.Ppro_1780"/>
<proteinExistence type="predicted"/>
<dbReference type="RefSeq" id="WP_011735669.1">
    <property type="nucleotide sequence ID" value="NC_008609.1"/>
</dbReference>
<sequence length="544" mass="57793">MPFSLFEGALGGIGLFLLGMRFMSDGIRTVADGRIRSAFFSATSNRLSSLLFGALLSLTLNSASAAVIIAIGMVNGGVLNVFQALNVLGGVLLGASLSLYLPVVPYGVVATPLVFVGVLLKFFARRRRLASGGDLLLGAGLLFLGLTLLEGSFSPTEHHPFYGAFHGAFFQSPFPALAFGSLLSCFVQSSTSLLQVVSSLALSNHLEGGIASAMALGGLLGGAVIGCLVAMAGITVSRRITVGFLLINLAVIVPLTLIVPSLLEIPFVSPGGRFALGAPLLNSMAQAHSIASALTACLASLLSGLLSRVAGTHDDHGGAYSVPQPCAGYLDSRILNTPTLALEQARKEIGRMVAVTSFMFADTRELLFDYDARRAETIRNHEQVLDSLNHEITAFLAKLARSSTNTAVSFQIPGLLQMVTDLEKIGDCCEKILDCIVARKEEHILFSEDAMEDLRRLAALVGSIFSVLEAMGMQGAPHDDMGTQELKASAGNTFDRVKRSHIERICSGICSPRTALMFNELNEAFVRIAELSWNIMAVRERKNG</sequence>
<dbReference type="Pfam" id="PF02690">
    <property type="entry name" value="Na_Pi_cotrans"/>
    <property type="match status" value="1"/>
</dbReference>
<accession>A1APX2</accession>
<evidence type="ECO:0000259" key="7">
    <source>
        <dbReference type="Pfam" id="PF01895"/>
    </source>
</evidence>
<feature type="transmembrane region" description="Helical" evidence="6">
    <location>
        <begin position="135"/>
        <end position="154"/>
    </location>
</feature>
<dbReference type="GO" id="GO:0005886">
    <property type="term" value="C:plasma membrane"/>
    <property type="evidence" value="ECO:0007669"/>
    <property type="project" value="UniProtKB-SubCell"/>
</dbReference>
<keyword evidence="3 6" id="KW-0812">Transmembrane</keyword>
<dbReference type="PANTHER" id="PTHR10010">
    <property type="entry name" value="SOLUTE CARRIER FAMILY 34 SODIUM PHOSPHATE , MEMBER 2-RELATED"/>
    <property type="match status" value="1"/>
</dbReference>
<dbReference type="InterPro" id="IPR003841">
    <property type="entry name" value="Na/Pi_transpt"/>
</dbReference>
<dbReference type="Proteomes" id="UP000006732">
    <property type="component" value="Chromosome"/>
</dbReference>
<dbReference type="eggNOG" id="COG1283">
    <property type="taxonomic scope" value="Bacteria"/>
</dbReference>
<dbReference type="GO" id="GO:0005436">
    <property type="term" value="F:sodium:phosphate symporter activity"/>
    <property type="evidence" value="ECO:0007669"/>
    <property type="project" value="InterPro"/>
</dbReference>
<dbReference type="PANTHER" id="PTHR10010:SF46">
    <property type="entry name" value="SODIUM-DEPENDENT PHOSPHATE TRANSPORT PROTEIN 2B"/>
    <property type="match status" value="1"/>
</dbReference>
<dbReference type="KEGG" id="ppd:Ppro_1780"/>
<dbReference type="OrthoDB" id="9763003at2"/>
<feature type="transmembrane region" description="Helical" evidence="6">
    <location>
        <begin position="50"/>
        <end position="71"/>
    </location>
</feature>
<dbReference type="NCBIfam" id="NF037997">
    <property type="entry name" value="Na_Pi_symport"/>
    <property type="match status" value="1"/>
</dbReference>
<evidence type="ECO:0000256" key="5">
    <source>
        <dbReference type="ARBA" id="ARBA00023136"/>
    </source>
</evidence>
<dbReference type="SUPFAM" id="SSF109755">
    <property type="entry name" value="PhoU-like"/>
    <property type="match status" value="1"/>
</dbReference>
<organism evidence="8 9">
    <name type="scientific">Pelobacter propionicus (strain DSM 2379 / NBRC 103807 / OttBd1)</name>
    <dbReference type="NCBI Taxonomy" id="338966"/>
    <lineage>
        <taxon>Bacteria</taxon>
        <taxon>Pseudomonadati</taxon>
        <taxon>Thermodesulfobacteriota</taxon>
        <taxon>Desulfuromonadia</taxon>
        <taxon>Desulfuromonadales</taxon>
        <taxon>Desulfuromonadaceae</taxon>
        <taxon>Pelobacter</taxon>
    </lineage>
</organism>
<evidence type="ECO:0000256" key="6">
    <source>
        <dbReference type="SAM" id="Phobius"/>
    </source>
</evidence>
<feature type="transmembrane region" description="Helical" evidence="6">
    <location>
        <begin position="209"/>
        <end position="234"/>
    </location>
</feature>
<reference evidence="8 9" key="1">
    <citation type="submission" date="2006-10" db="EMBL/GenBank/DDBJ databases">
        <title>Complete sequence of chromosome of Pelobacter propionicus DSM 2379.</title>
        <authorList>
            <consortium name="US DOE Joint Genome Institute"/>
            <person name="Copeland A."/>
            <person name="Lucas S."/>
            <person name="Lapidus A."/>
            <person name="Barry K."/>
            <person name="Detter J.C."/>
            <person name="Glavina del Rio T."/>
            <person name="Hammon N."/>
            <person name="Israni S."/>
            <person name="Dalin E."/>
            <person name="Tice H."/>
            <person name="Pitluck S."/>
            <person name="Saunders E."/>
            <person name="Brettin T."/>
            <person name="Bruce D."/>
            <person name="Han C."/>
            <person name="Tapia R."/>
            <person name="Schmutz J."/>
            <person name="Larimer F."/>
            <person name="Land M."/>
            <person name="Hauser L."/>
            <person name="Kyrpides N."/>
            <person name="Kim E."/>
            <person name="Lovley D."/>
            <person name="Richardson P."/>
        </authorList>
    </citation>
    <scope>NUCLEOTIDE SEQUENCE [LARGE SCALE GENOMIC DNA]</scope>
    <source>
        <strain evidence="9">DSM 2379 / NBRC 103807 / OttBd1</strain>
    </source>
</reference>
<keyword evidence="2" id="KW-1003">Cell membrane</keyword>
<feature type="transmembrane region" description="Helical" evidence="6">
    <location>
        <begin position="240"/>
        <end position="263"/>
    </location>
</feature>
<feature type="domain" description="PhoU" evidence="7">
    <location>
        <begin position="350"/>
        <end position="434"/>
    </location>
</feature>
<dbReference type="Pfam" id="PF01895">
    <property type="entry name" value="PhoU"/>
    <property type="match status" value="1"/>
</dbReference>
<keyword evidence="5 6" id="KW-0472">Membrane</keyword>
<name>A1APX2_PELPD</name>